<keyword evidence="4 5" id="KW-0472">Membrane</keyword>
<dbReference type="Pfam" id="PF00083">
    <property type="entry name" value="Sugar_tr"/>
    <property type="match status" value="1"/>
</dbReference>
<feature type="transmembrane region" description="Helical" evidence="5">
    <location>
        <begin position="157"/>
        <end position="174"/>
    </location>
</feature>
<dbReference type="GO" id="GO:0016020">
    <property type="term" value="C:membrane"/>
    <property type="evidence" value="ECO:0007669"/>
    <property type="project" value="UniProtKB-SubCell"/>
</dbReference>
<dbReference type="InterPro" id="IPR005829">
    <property type="entry name" value="Sugar_transporter_CS"/>
</dbReference>
<dbReference type="InterPro" id="IPR036259">
    <property type="entry name" value="MFS_trans_sf"/>
</dbReference>
<feature type="transmembrane region" description="Helical" evidence="5">
    <location>
        <begin position="368"/>
        <end position="389"/>
    </location>
</feature>
<dbReference type="WBParaSite" id="MBELARI_LOCUS11190">
    <property type="protein sequence ID" value="MBELARI_LOCUS11190"/>
    <property type="gene ID" value="MBELARI_LOCUS11190"/>
</dbReference>
<dbReference type="PANTHER" id="PTHR24064">
    <property type="entry name" value="SOLUTE CARRIER FAMILY 22 MEMBER"/>
    <property type="match status" value="1"/>
</dbReference>
<dbReference type="PROSITE" id="PS00217">
    <property type="entry name" value="SUGAR_TRANSPORT_2"/>
    <property type="match status" value="1"/>
</dbReference>
<dbReference type="Proteomes" id="UP000887575">
    <property type="component" value="Unassembled WGS sequence"/>
</dbReference>
<dbReference type="GO" id="GO:0022857">
    <property type="term" value="F:transmembrane transporter activity"/>
    <property type="evidence" value="ECO:0007669"/>
    <property type="project" value="InterPro"/>
</dbReference>
<evidence type="ECO:0000256" key="2">
    <source>
        <dbReference type="ARBA" id="ARBA00022692"/>
    </source>
</evidence>
<evidence type="ECO:0000256" key="4">
    <source>
        <dbReference type="ARBA" id="ARBA00023136"/>
    </source>
</evidence>
<dbReference type="InterPro" id="IPR005828">
    <property type="entry name" value="MFS_sugar_transport-like"/>
</dbReference>
<accession>A0AAF3EB79</accession>
<dbReference type="Gene3D" id="1.20.1250.20">
    <property type="entry name" value="MFS general substrate transporter like domains"/>
    <property type="match status" value="1"/>
</dbReference>
<dbReference type="AlphaFoldDB" id="A0AAF3EB79"/>
<evidence type="ECO:0000313" key="8">
    <source>
        <dbReference type="WBParaSite" id="MBELARI_LOCUS11190"/>
    </source>
</evidence>
<keyword evidence="2 5" id="KW-0812">Transmembrane</keyword>
<feature type="transmembrane region" description="Helical" evidence="5">
    <location>
        <begin position="213"/>
        <end position="234"/>
    </location>
</feature>
<keyword evidence="3 5" id="KW-1133">Transmembrane helix</keyword>
<name>A0AAF3EB79_9BILA</name>
<feature type="transmembrane region" description="Helical" evidence="5">
    <location>
        <begin position="341"/>
        <end position="362"/>
    </location>
</feature>
<organism evidence="7 8">
    <name type="scientific">Mesorhabditis belari</name>
    <dbReference type="NCBI Taxonomy" id="2138241"/>
    <lineage>
        <taxon>Eukaryota</taxon>
        <taxon>Metazoa</taxon>
        <taxon>Ecdysozoa</taxon>
        <taxon>Nematoda</taxon>
        <taxon>Chromadorea</taxon>
        <taxon>Rhabditida</taxon>
        <taxon>Rhabditina</taxon>
        <taxon>Rhabditomorpha</taxon>
        <taxon>Rhabditoidea</taxon>
        <taxon>Rhabditidae</taxon>
        <taxon>Mesorhabditinae</taxon>
        <taxon>Mesorhabditis</taxon>
    </lineage>
</organism>
<evidence type="ECO:0000256" key="3">
    <source>
        <dbReference type="ARBA" id="ARBA00022989"/>
    </source>
</evidence>
<evidence type="ECO:0000259" key="6">
    <source>
        <dbReference type="PROSITE" id="PS50850"/>
    </source>
</evidence>
<feature type="domain" description="Major facilitator superfamily (MFS) profile" evidence="6">
    <location>
        <begin position="31"/>
        <end position="519"/>
    </location>
</feature>
<feature type="transmembrane region" description="Helical" evidence="5">
    <location>
        <begin position="401"/>
        <end position="425"/>
    </location>
</feature>
<feature type="transmembrane region" description="Helical" evidence="5">
    <location>
        <begin position="431"/>
        <end position="456"/>
    </location>
</feature>
<feature type="transmembrane region" description="Helical" evidence="5">
    <location>
        <begin position="240"/>
        <end position="260"/>
    </location>
</feature>
<evidence type="ECO:0000256" key="5">
    <source>
        <dbReference type="SAM" id="Phobius"/>
    </source>
</evidence>
<evidence type="ECO:0000313" key="7">
    <source>
        <dbReference type="Proteomes" id="UP000887575"/>
    </source>
</evidence>
<dbReference type="PROSITE" id="PS00216">
    <property type="entry name" value="SUGAR_TRANSPORT_1"/>
    <property type="match status" value="1"/>
</dbReference>
<sequence length="537" mass="59512">MLQPAESFGQMYVPSKVSKVDDFFQLDKYQLIMLLFNELLIFNILSNQVFNVFGVAPPKLVGCGDQTYDGLTRADRCAQYANDSDCVNPRLEYEFASATVEFQQFCPRREYTFLDKIVQHFGIIDKMKFSTTIQMVGLIIGAAVAGQLSDSYGRRKVLLASMICICFLSTILSFSPSIDFYIIFRFFIGIFIGSLTTVGPIFVLECLPVAHRFWIATVVTWGPNFAILSLIAYLTGEWRLLSRVSNAISVLGVLVLVFFLEESPKFFVQKRRREEAIKALVNINKWKHKDNQIPYSEIVAIVSKETGDDGTKESLLSAETRPKKYTFLDLYTTGPIALKTAVTSFGLFSVSLVSYALIFNLHVIPGSLYLNMAASGVLRWGIGAVVAITDHFGGARVGRKMVHFVTVGAVAICFALLFLIVINGLKLTYPFAVQACTLVAFGITGCIFLQMALAVAEQFPTAVRNLANANANVCGRLGSVIGPLLFSMDIGIRGSSYLIMSMLALLDLILFQVFLKESKGAPLPDEMPERRRRSNNA</sequence>
<evidence type="ECO:0000256" key="1">
    <source>
        <dbReference type="ARBA" id="ARBA00004141"/>
    </source>
</evidence>
<dbReference type="PROSITE" id="PS50850">
    <property type="entry name" value="MFS"/>
    <property type="match status" value="1"/>
</dbReference>
<feature type="transmembrane region" description="Helical" evidence="5">
    <location>
        <begin position="497"/>
        <end position="515"/>
    </location>
</feature>
<reference evidence="8" key="1">
    <citation type="submission" date="2024-02" db="UniProtKB">
        <authorList>
            <consortium name="WormBaseParasite"/>
        </authorList>
    </citation>
    <scope>IDENTIFICATION</scope>
</reference>
<dbReference type="SUPFAM" id="SSF103473">
    <property type="entry name" value="MFS general substrate transporter"/>
    <property type="match status" value="1"/>
</dbReference>
<dbReference type="InterPro" id="IPR020846">
    <property type="entry name" value="MFS_dom"/>
</dbReference>
<comment type="subcellular location">
    <subcellularLocation>
        <location evidence="1">Membrane</location>
        <topology evidence="1">Multi-pass membrane protein</topology>
    </subcellularLocation>
</comment>
<proteinExistence type="predicted"/>
<feature type="transmembrane region" description="Helical" evidence="5">
    <location>
        <begin position="180"/>
        <end position="204"/>
    </location>
</feature>
<protein>
    <recommendedName>
        <fullName evidence="6">Major facilitator superfamily (MFS) profile domain-containing protein</fullName>
    </recommendedName>
</protein>
<keyword evidence="7" id="KW-1185">Reference proteome</keyword>